<proteinExistence type="predicted"/>
<organism evidence="4 5">
    <name type="scientific">Elioraea tepida</name>
    <dbReference type="NCBI Taxonomy" id="2843330"/>
    <lineage>
        <taxon>Bacteria</taxon>
        <taxon>Pseudomonadati</taxon>
        <taxon>Pseudomonadota</taxon>
        <taxon>Alphaproteobacteria</taxon>
        <taxon>Acetobacterales</taxon>
        <taxon>Elioraeaceae</taxon>
        <taxon>Elioraea</taxon>
    </lineage>
</organism>
<dbReference type="InterPro" id="IPR000160">
    <property type="entry name" value="GGDEF_dom"/>
</dbReference>
<dbReference type="Pfam" id="PF00563">
    <property type="entry name" value="EAL"/>
    <property type="match status" value="1"/>
</dbReference>
<dbReference type="CDD" id="cd01948">
    <property type="entry name" value="EAL"/>
    <property type="match status" value="1"/>
</dbReference>
<evidence type="ECO:0000313" key="4">
    <source>
        <dbReference type="EMBL" id="QXM23375.1"/>
    </source>
</evidence>
<dbReference type="InterPro" id="IPR052155">
    <property type="entry name" value="Biofilm_reg_signaling"/>
</dbReference>
<dbReference type="CDD" id="cd01949">
    <property type="entry name" value="GGDEF"/>
    <property type="match status" value="1"/>
</dbReference>
<dbReference type="SMART" id="SM00267">
    <property type="entry name" value="GGDEF"/>
    <property type="match status" value="1"/>
</dbReference>
<feature type="domain" description="GGDEF" evidence="3">
    <location>
        <begin position="263"/>
        <end position="396"/>
    </location>
</feature>
<dbReference type="RefSeq" id="WP_218284235.1">
    <property type="nucleotide sequence ID" value="NZ_CP076448.1"/>
</dbReference>
<dbReference type="Proteomes" id="UP000694001">
    <property type="component" value="Chromosome"/>
</dbReference>
<evidence type="ECO:0000259" key="2">
    <source>
        <dbReference type="PROSITE" id="PS50883"/>
    </source>
</evidence>
<dbReference type="SMART" id="SM00052">
    <property type="entry name" value="EAL"/>
    <property type="match status" value="1"/>
</dbReference>
<dbReference type="AlphaFoldDB" id="A0A975TZE4"/>
<sequence length="672" mass="71692">MTAQPPRHAPYARRRGAAVRAALVVAGTVALSGLAPVAIAEALPSAAAAPGASTLQSLGAAALLAALSLLAGLGLGLSLGRRRSCLSHSCAEVNSCAAVAEQTEALREAHRRFDAALNNMSQGLCMFDQDNVLLVVNRRFCEIYRLDPALIVPGITFRDIIAASIAAGNHAGIDVDGLVRRRLEFVARRAAATTFQELADGRVIAISHEPMAGGGWVVTYEDITDRRRAEAQIAHMARHDQLTGLPNRLHFRERVEAALLAGLPLAVLSIDLDDFRAVNDTLGHAAGDAVLREAAARLLAAVPEGSIVARLGGDEFAVVHWPVAGADSVASLAERLIGVLSEPCPVGHGEAMLGASIGIAIAPADGETADALLAHADLARDLARREGRRSWRFFEPGMDARQQKRRQLEADLRQALGNGEFLLHYQPVVELASGRVTGFEALLRWKHPRRGLVSPADFIPISEQLDLIGPIGAWVLARATADAAAFPGAPRISVNVSPLQFRRPGLVEAVADALANSGLAADRLELEITESVLLDENASTRETLHRLGALGVRVAIDDFGTGYSSLRTLRAFPFDRLKIDRSFTRDLGISPDARSIVSAIAGLGRALGMRITAEGVETEEQRACLLAEGCLEGQGFLFSRPRPAEEIPLLLRTLERRMEERAALRRAGQALA</sequence>
<dbReference type="PANTHER" id="PTHR44757">
    <property type="entry name" value="DIGUANYLATE CYCLASE DGCP"/>
    <property type="match status" value="1"/>
</dbReference>
<dbReference type="EMBL" id="CP076448">
    <property type="protein sequence ID" value="QXM23375.1"/>
    <property type="molecule type" value="Genomic_DNA"/>
</dbReference>
<dbReference type="Pfam" id="PF00990">
    <property type="entry name" value="GGDEF"/>
    <property type="match status" value="1"/>
</dbReference>
<dbReference type="PROSITE" id="PS50887">
    <property type="entry name" value="GGDEF"/>
    <property type="match status" value="1"/>
</dbReference>
<keyword evidence="1" id="KW-0472">Membrane</keyword>
<accession>A0A975TZE4</accession>
<gene>
    <name evidence="4" type="ORF">KO353_08425</name>
</gene>
<reference evidence="4" key="1">
    <citation type="submission" date="2021-06" db="EMBL/GenBank/DDBJ databases">
        <title>Elioraea tepida, sp. nov., a moderately thermophilic aerobic anoxygenic phototrophic bacterium isolated from an alkaline siliceous hot spring mat community in Yellowstone National Park, WY, USA.</title>
        <authorList>
            <person name="Saini M.K."/>
            <person name="Yoshida S."/>
            <person name="Sebastian A."/>
            <person name="Hirose S."/>
            <person name="Hara E."/>
            <person name="Tamaki H."/>
            <person name="Soulier N.T."/>
            <person name="Albert I."/>
            <person name="Hanada S."/>
            <person name="Bryant D.A."/>
            <person name="Tank M."/>
        </authorList>
    </citation>
    <scope>NUCLEOTIDE SEQUENCE</scope>
    <source>
        <strain evidence="4">MS-P2</strain>
    </source>
</reference>
<dbReference type="Pfam" id="PF12860">
    <property type="entry name" value="PAS_7"/>
    <property type="match status" value="1"/>
</dbReference>
<feature type="transmembrane region" description="Helical" evidence="1">
    <location>
        <begin position="60"/>
        <end position="79"/>
    </location>
</feature>
<keyword evidence="1" id="KW-1133">Transmembrane helix</keyword>
<keyword evidence="5" id="KW-1185">Reference proteome</keyword>
<protein>
    <submittedName>
        <fullName evidence="4">EAL domain-containing protein</fullName>
    </submittedName>
</protein>
<evidence type="ECO:0000259" key="3">
    <source>
        <dbReference type="PROSITE" id="PS50887"/>
    </source>
</evidence>
<dbReference type="InterPro" id="IPR001633">
    <property type="entry name" value="EAL_dom"/>
</dbReference>
<feature type="domain" description="EAL" evidence="2">
    <location>
        <begin position="405"/>
        <end position="655"/>
    </location>
</feature>
<dbReference type="KEGG" id="elio:KO353_08425"/>
<dbReference type="PANTHER" id="PTHR44757:SF2">
    <property type="entry name" value="BIOFILM ARCHITECTURE MAINTENANCE PROTEIN MBAA"/>
    <property type="match status" value="1"/>
</dbReference>
<name>A0A975TZE4_9PROT</name>
<evidence type="ECO:0000313" key="5">
    <source>
        <dbReference type="Proteomes" id="UP000694001"/>
    </source>
</evidence>
<keyword evidence="1" id="KW-0812">Transmembrane</keyword>
<feature type="transmembrane region" description="Helical" evidence="1">
    <location>
        <begin position="21"/>
        <end position="40"/>
    </location>
</feature>
<evidence type="ECO:0000256" key="1">
    <source>
        <dbReference type="SAM" id="Phobius"/>
    </source>
</evidence>
<dbReference type="NCBIfam" id="TIGR00254">
    <property type="entry name" value="GGDEF"/>
    <property type="match status" value="1"/>
</dbReference>
<dbReference type="PROSITE" id="PS50883">
    <property type="entry name" value="EAL"/>
    <property type="match status" value="1"/>
</dbReference>